<name>A0A1G4E2V1_PLAVI</name>
<reference evidence="2 3" key="1">
    <citation type="submission" date="2016-07" db="EMBL/GenBank/DDBJ databases">
        <authorList>
            <consortium name="Pathogen Informatics"/>
        </authorList>
    </citation>
    <scope>NUCLEOTIDE SEQUENCE [LARGE SCALE GENOMIC DNA]</scope>
</reference>
<accession>A0A1G4E2V1</accession>
<keyword evidence="1" id="KW-0812">Transmembrane</keyword>
<gene>
    <name evidence="2" type="ORF">PVT01_000051000</name>
</gene>
<dbReference type="Pfam" id="PF05795">
    <property type="entry name" value="Plasmodium_Vir"/>
    <property type="match status" value="1"/>
</dbReference>
<keyword evidence="1" id="KW-0472">Membrane</keyword>
<dbReference type="VEuPathDB" id="PlasmoDB:PVX_031690"/>
<organism evidence="2 3">
    <name type="scientific">Plasmodium vivax</name>
    <name type="common">malaria parasite P. vivax</name>
    <dbReference type="NCBI Taxonomy" id="5855"/>
    <lineage>
        <taxon>Eukaryota</taxon>
        <taxon>Sar</taxon>
        <taxon>Alveolata</taxon>
        <taxon>Apicomplexa</taxon>
        <taxon>Aconoidasida</taxon>
        <taxon>Haemosporida</taxon>
        <taxon>Plasmodiidae</taxon>
        <taxon>Plasmodium</taxon>
        <taxon>Plasmodium (Plasmodium)</taxon>
    </lineage>
</organism>
<evidence type="ECO:0000313" key="3">
    <source>
        <dbReference type="Proteomes" id="UP000196402"/>
    </source>
</evidence>
<sequence>MCSSRVPKEESYEFFENIENYIDKVNDAQSSSSDGEFADCDNFSEAYRSSFKDKQIAKSLCEQLIKIYKSLNNSGTTPKCSNNNKNGCGFFNYWVNFKISKDMINGRNCINEIYDGFESQCPNDFGAALDPGIIYNINKDELYKMNILYSLYDKYTQLDTILKNTSQVDKQSLLNLSNACCPDYNQASYICNGDNNSTFCTKLKSFELKYGKLYPKLVGDGYDFSDYFTKLSECPNTKIIASSVIGSIVGLIPLFGVLYKFTPMGQVLRSKMGIINNDINNTEEDMTNISLMEQEKEPLKFQKGTYNIKYQSL</sequence>
<dbReference type="VEuPathDB" id="PlasmoDB:PVP01_0002360"/>
<dbReference type="Proteomes" id="UP000196402">
    <property type="component" value="Unassembled WGS sequence"/>
</dbReference>
<feature type="transmembrane region" description="Helical" evidence="1">
    <location>
        <begin position="239"/>
        <end position="262"/>
    </location>
</feature>
<dbReference type="VEuPathDB" id="PlasmoDB:PVPAM_060041300"/>
<evidence type="ECO:0000313" key="2">
    <source>
        <dbReference type="EMBL" id="SCA59898.1"/>
    </source>
</evidence>
<dbReference type="VEuPathDB" id="PlasmoDB:PVW1_050046200"/>
<keyword evidence="1" id="KW-1133">Transmembrane helix</keyword>
<protein>
    <submittedName>
        <fullName evidence="2">VIR protein</fullName>
    </submittedName>
</protein>
<proteinExistence type="predicted"/>
<dbReference type="AlphaFoldDB" id="A0A1G4E2V1"/>
<evidence type="ECO:0000256" key="1">
    <source>
        <dbReference type="SAM" id="Phobius"/>
    </source>
</evidence>
<dbReference type="EMBL" id="FLYH01000118">
    <property type="protein sequence ID" value="SCA59898.1"/>
    <property type="molecule type" value="Genomic_DNA"/>
</dbReference>
<dbReference type="InterPro" id="IPR008780">
    <property type="entry name" value="Plasmodium_Vir"/>
</dbReference>